<dbReference type="OrthoDB" id="7209371at2"/>
<comment type="similarity">
    <text evidence="1">Belongs to the TfdA dioxygenase family.</text>
</comment>
<dbReference type="Gene3D" id="3.60.130.10">
    <property type="entry name" value="Clavaminate synthase-like"/>
    <property type="match status" value="1"/>
</dbReference>
<dbReference type="InterPro" id="IPR003819">
    <property type="entry name" value="TauD/TfdA-like"/>
</dbReference>
<evidence type="ECO:0000256" key="4">
    <source>
        <dbReference type="ARBA" id="ARBA00023002"/>
    </source>
</evidence>
<dbReference type="PANTHER" id="PTHR30468">
    <property type="entry name" value="ALPHA-KETOGLUTARATE-DEPENDENT SULFONATE DIOXYGENASE"/>
    <property type="match status" value="1"/>
</dbReference>
<accession>A0A420ELQ8</accession>
<evidence type="ECO:0000313" key="8">
    <source>
        <dbReference type="Proteomes" id="UP000284395"/>
    </source>
</evidence>
<dbReference type="GO" id="GO:0005737">
    <property type="term" value="C:cytoplasm"/>
    <property type="evidence" value="ECO:0007669"/>
    <property type="project" value="TreeGrafter"/>
</dbReference>
<evidence type="ECO:0000256" key="3">
    <source>
        <dbReference type="ARBA" id="ARBA00022964"/>
    </source>
</evidence>
<keyword evidence="5" id="KW-0408">Iron</keyword>
<keyword evidence="2" id="KW-0479">Metal-binding</keyword>
<protein>
    <submittedName>
        <fullName evidence="7">TauD/TfdA family dioxygenase</fullName>
    </submittedName>
</protein>
<evidence type="ECO:0000256" key="5">
    <source>
        <dbReference type="ARBA" id="ARBA00023004"/>
    </source>
</evidence>
<evidence type="ECO:0000259" key="6">
    <source>
        <dbReference type="Pfam" id="PF02668"/>
    </source>
</evidence>
<dbReference type="SUPFAM" id="SSF51197">
    <property type="entry name" value="Clavaminate synthase-like"/>
    <property type="match status" value="1"/>
</dbReference>
<keyword evidence="3 7" id="KW-0223">Dioxygenase</keyword>
<dbReference type="Pfam" id="PF02668">
    <property type="entry name" value="TauD"/>
    <property type="match status" value="1"/>
</dbReference>
<evidence type="ECO:0000256" key="2">
    <source>
        <dbReference type="ARBA" id="ARBA00022723"/>
    </source>
</evidence>
<feature type="domain" description="TauD/TfdA-like" evidence="6">
    <location>
        <begin position="24"/>
        <end position="292"/>
    </location>
</feature>
<proteinExistence type="inferred from homology"/>
<reference evidence="7 8" key="1">
    <citation type="submission" date="2018-09" db="EMBL/GenBank/DDBJ databases">
        <title>Altererythrobacter spongiae sp. nov., isolated from a marine sponge.</title>
        <authorList>
            <person name="Zhuang L."/>
            <person name="Luo L."/>
        </authorList>
    </citation>
    <scope>NUCLEOTIDE SEQUENCE [LARGE SCALE GENOMIC DNA]</scope>
    <source>
        <strain evidence="7 8">HN-Y73</strain>
    </source>
</reference>
<name>A0A420ELQ8_9SPHN</name>
<dbReference type="Proteomes" id="UP000284395">
    <property type="component" value="Unassembled WGS sequence"/>
</dbReference>
<dbReference type="GO" id="GO:0016706">
    <property type="term" value="F:2-oxoglutarate-dependent dioxygenase activity"/>
    <property type="evidence" value="ECO:0007669"/>
    <property type="project" value="TreeGrafter"/>
</dbReference>
<evidence type="ECO:0000256" key="1">
    <source>
        <dbReference type="ARBA" id="ARBA00005896"/>
    </source>
</evidence>
<keyword evidence="8" id="KW-1185">Reference proteome</keyword>
<keyword evidence="4" id="KW-0560">Oxidoreductase</keyword>
<comment type="caution">
    <text evidence="7">The sequence shown here is derived from an EMBL/GenBank/DDBJ whole genome shotgun (WGS) entry which is preliminary data.</text>
</comment>
<dbReference type="InterPro" id="IPR042098">
    <property type="entry name" value="TauD-like_sf"/>
</dbReference>
<dbReference type="EMBL" id="RAPF01000003">
    <property type="protein sequence ID" value="RKF21635.1"/>
    <property type="molecule type" value="Genomic_DNA"/>
</dbReference>
<dbReference type="AlphaFoldDB" id="A0A420ELQ8"/>
<dbReference type="PANTHER" id="PTHR30468:SF1">
    <property type="entry name" value="ALPHA-KETOGLUTARATE-DEPENDENT SULFONATE DIOXYGENASE"/>
    <property type="match status" value="1"/>
</dbReference>
<sequence>MEEARISLHGDFDNAPRDYRHITVQPAAAALGAELCDVRLPDLNDAAFNEFRDALHRHKVLFLRDQNLTHDEHEAFAAKLGPFAVDAYTQGTQGHRNVHPIIKEATTRSKALFGSGWHTDSPFLAEPPSITMLRAVEIPPYGGDTVWTNTALAFRFLSPVMQDMLRPLRVHMSAAANYATQARLAGKGLPFADEQQKREALEGRYHPLIRTHPDTGEEALYVDEVYAVGIEGMTSQESGPILDFLRRHITNHAFTFRLRWETGMVALWDNRATLHLAANDYDGFRREMYRTTTAGSAPA</sequence>
<dbReference type="InterPro" id="IPR051323">
    <property type="entry name" value="AtsK-like"/>
</dbReference>
<dbReference type="GO" id="GO:0046872">
    <property type="term" value="F:metal ion binding"/>
    <property type="evidence" value="ECO:0007669"/>
    <property type="project" value="UniProtKB-KW"/>
</dbReference>
<evidence type="ECO:0000313" key="7">
    <source>
        <dbReference type="EMBL" id="RKF21635.1"/>
    </source>
</evidence>
<dbReference type="RefSeq" id="WP_120324044.1">
    <property type="nucleotide sequence ID" value="NZ_RAPF01000003.1"/>
</dbReference>
<gene>
    <name evidence="7" type="ORF">D6851_06240</name>
</gene>
<organism evidence="7 8">
    <name type="scientific">Altericroceibacterium spongiae</name>
    <dbReference type="NCBI Taxonomy" id="2320269"/>
    <lineage>
        <taxon>Bacteria</taxon>
        <taxon>Pseudomonadati</taxon>
        <taxon>Pseudomonadota</taxon>
        <taxon>Alphaproteobacteria</taxon>
        <taxon>Sphingomonadales</taxon>
        <taxon>Erythrobacteraceae</taxon>
        <taxon>Altericroceibacterium</taxon>
    </lineage>
</organism>